<feature type="compositionally biased region" description="Basic and acidic residues" evidence="1">
    <location>
        <begin position="28"/>
        <end position="37"/>
    </location>
</feature>
<comment type="caution">
    <text evidence="3">The sequence shown here is derived from an EMBL/GenBank/DDBJ whole genome shotgun (WGS) entry which is preliminary data.</text>
</comment>
<evidence type="ECO:0000259" key="2">
    <source>
        <dbReference type="Pfam" id="PF17846"/>
    </source>
</evidence>
<dbReference type="Gene3D" id="1.25.40.1050">
    <property type="match status" value="1"/>
</dbReference>
<evidence type="ECO:0000256" key="1">
    <source>
        <dbReference type="SAM" id="MobiDB-lite"/>
    </source>
</evidence>
<feature type="compositionally biased region" description="Polar residues" evidence="1">
    <location>
        <begin position="47"/>
        <end position="56"/>
    </location>
</feature>
<dbReference type="Pfam" id="PF17846">
    <property type="entry name" value="XRN_M"/>
    <property type="match status" value="1"/>
</dbReference>
<gene>
    <name evidence="3" type="ORF">LSAT_V11C100046230</name>
</gene>
<proteinExistence type="predicted"/>
<name>A0A9R1XUJ3_LACSA</name>
<protein>
    <recommendedName>
        <fullName evidence="2">Xrn1 helical domain-containing protein</fullName>
    </recommendedName>
</protein>
<evidence type="ECO:0000313" key="4">
    <source>
        <dbReference type="Proteomes" id="UP000235145"/>
    </source>
</evidence>
<feature type="domain" description="Xrn1 helical" evidence="2">
    <location>
        <begin position="2"/>
        <end position="76"/>
    </location>
</feature>
<evidence type="ECO:0000313" key="3">
    <source>
        <dbReference type="EMBL" id="KAJ0228040.1"/>
    </source>
</evidence>
<dbReference type="EMBL" id="NBSK02000001">
    <property type="protein sequence ID" value="KAJ0228040.1"/>
    <property type="molecule type" value="Genomic_DNA"/>
</dbReference>
<keyword evidence="4" id="KW-1185">Reference proteome</keyword>
<dbReference type="InterPro" id="IPR041412">
    <property type="entry name" value="Xrn1_helical"/>
</dbReference>
<dbReference type="Proteomes" id="UP000235145">
    <property type="component" value="Unassembled WGS sequence"/>
</dbReference>
<dbReference type="AlphaFoldDB" id="A0A9R1XUJ3"/>
<reference evidence="3 4" key="1">
    <citation type="journal article" date="2017" name="Nat. Commun.">
        <title>Genome assembly with in vitro proximity ligation data and whole-genome triplication in lettuce.</title>
        <authorList>
            <person name="Reyes-Chin-Wo S."/>
            <person name="Wang Z."/>
            <person name="Yang X."/>
            <person name="Kozik A."/>
            <person name="Arikit S."/>
            <person name="Song C."/>
            <person name="Xia L."/>
            <person name="Froenicke L."/>
            <person name="Lavelle D.O."/>
            <person name="Truco M.J."/>
            <person name="Xia R."/>
            <person name="Zhu S."/>
            <person name="Xu C."/>
            <person name="Xu H."/>
            <person name="Xu X."/>
            <person name="Cox K."/>
            <person name="Korf I."/>
            <person name="Meyers B.C."/>
            <person name="Michelmore R.W."/>
        </authorList>
    </citation>
    <scope>NUCLEOTIDE SEQUENCE [LARGE SCALE GENOMIC DNA]</scope>
    <source>
        <strain evidence="4">cv. Salinas</strain>
        <tissue evidence="3">Seedlings</tissue>
    </source>
</reference>
<accession>A0A9R1XUJ3</accession>
<feature type="region of interest" description="Disordered" evidence="1">
    <location>
        <begin position="28"/>
        <end position="67"/>
    </location>
</feature>
<sequence>MFMGICKLPFIDEERLLASTKLINKELTEEEAKRNAENADNGELISYESSHLSNGSMDDHNRGSGQMMDGTQINIDVTTLGAIISLGLMYLKLCSQDLQL</sequence>
<organism evidence="3 4">
    <name type="scientific">Lactuca sativa</name>
    <name type="common">Garden lettuce</name>
    <dbReference type="NCBI Taxonomy" id="4236"/>
    <lineage>
        <taxon>Eukaryota</taxon>
        <taxon>Viridiplantae</taxon>
        <taxon>Streptophyta</taxon>
        <taxon>Embryophyta</taxon>
        <taxon>Tracheophyta</taxon>
        <taxon>Spermatophyta</taxon>
        <taxon>Magnoliopsida</taxon>
        <taxon>eudicotyledons</taxon>
        <taxon>Gunneridae</taxon>
        <taxon>Pentapetalae</taxon>
        <taxon>asterids</taxon>
        <taxon>campanulids</taxon>
        <taxon>Asterales</taxon>
        <taxon>Asteraceae</taxon>
        <taxon>Cichorioideae</taxon>
        <taxon>Cichorieae</taxon>
        <taxon>Lactucinae</taxon>
        <taxon>Lactuca</taxon>
    </lineage>
</organism>